<evidence type="ECO:0000313" key="3">
    <source>
        <dbReference type="Proteomes" id="UP000037425"/>
    </source>
</evidence>
<comment type="caution">
    <text evidence="2">The sequence shown here is derived from an EMBL/GenBank/DDBJ whole genome shotgun (WGS) entry which is preliminary data.</text>
</comment>
<dbReference type="PROSITE" id="PS51186">
    <property type="entry name" value="GNAT"/>
    <property type="match status" value="1"/>
</dbReference>
<dbReference type="GO" id="GO:0016747">
    <property type="term" value="F:acyltransferase activity, transferring groups other than amino-acyl groups"/>
    <property type="evidence" value="ECO:0007669"/>
    <property type="project" value="InterPro"/>
</dbReference>
<dbReference type="Gene3D" id="3.40.630.30">
    <property type="match status" value="1"/>
</dbReference>
<dbReference type="InterPro" id="IPR000182">
    <property type="entry name" value="GNAT_dom"/>
</dbReference>
<dbReference type="Pfam" id="PF13302">
    <property type="entry name" value="Acetyltransf_3"/>
    <property type="match status" value="1"/>
</dbReference>
<dbReference type="AlphaFoldDB" id="A0A0L8C5J9"/>
<dbReference type="EMBL" id="LGAP01000001">
    <property type="protein sequence ID" value="KOF22166.1"/>
    <property type="molecule type" value="Genomic_DNA"/>
</dbReference>
<protein>
    <submittedName>
        <fullName evidence="2">GNAT family acetyltransferase</fullName>
    </submittedName>
</protein>
<keyword evidence="2" id="KW-0808">Transferase</keyword>
<dbReference type="PANTHER" id="PTHR43792">
    <property type="entry name" value="GNAT FAMILY, PUTATIVE (AFU_ORTHOLOGUE AFUA_3G00765)-RELATED-RELATED"/>
    <property type="match status" value="1"/>
</dbReference>
<dbReference type="Proteomes" id="UP000037425">
    <property type="component" value="Unassembled WGS sequence"/>
</dbReference>
<gene>
    <name evidence="2" type="ORF">AC244_00975</name>
</gene>
<dbReference type="RefSeq" id="WP_053246990.1">
    <property type="nucleotide sequence ID" value="NZ_LGAP01000001.1"/>
</dbReference>
<accession>A0A0L8C5J9</accession>
<dbReference type="PATRIC" id="fig|106592.7.peg.211"/>
<dbReference type="InterPro" id="IPR016181">
    <property type="entry name" value="Acyl_CoA_acyltransferase"/>
</dbReference>
<organism evidence="2 3">
    <name type="scientific">Ensifer adhaerens</name>
    <name type="common">Sinorhizobium morelense</name>
    <dbReference type="NCBI Taxonomy" id="106592"/>
    <lineage>
        <taxon>Bacteria</taxon>
        <taxon>Pseudomonadati</taxon>
        <taxon>Pseudomonadota</taxon>
        <taxon>Alphaproteobacteria</taxon>
        <taxon>Hyphomicrobiales</taxon>
        <taxon>Rhizobiaceae</taxon>
        <taxon>Sinorhizobium/Ensifer group</taxon>
        <taxon>Ensifer</taxon>
    </lineage>
</organism>
<feature type="domain" description="N-acetyltransferase" evidence="1">
    <location>
        <begin position="12"/>
        <end position="174"/>
    </location>
</feature>
<evidence type="ECO:0000313" key="2">
    <source>
        <dbReference type="EMBL" id="KOF22166.1"/>
    </source>
</evidence>
<dbReference type="PANTHER" id="PTHR43792:SF16">
    <property type="entry name" value="N-ACETYLTRANSFERASE DOMAIN-CONTAINING PROTEIN"/>
    <property type="match status" value="1"/>
</dbReference>
<reference evidence="3" key="1">
    <citation type="submission" date="2015-07" db="EMBL/GenBank/DDBJ databases">
        <title>Whole genome sequence of an Ensifer adhaerens strain isolated from a cave pool in the Wind Cave National Park.</title>
        <authorList>
            <person name="Eng W.W.H."/>
            <person name="Gan H.M."/>
            <person name="Barton H.A."/>
            <person name="Savka M.A."/>
        </authorList>
    </citation>
    <scope>NUCLEOTIDE SEQUENCE [LARGE SCALE GENOMIC DNA]</scope>
    <source>
        <strain evidence="3">SD006</strain>
    </source>
</reference>
<proteinExistence type="predicted"/>
<dbReference type="SUPFAM" id="SSF55729">
    <property type="entry name" value="Acyl-CoA N-acyltransferases (Nat)"/>
    <property type="match status" value="1"/>
</dbReference>
<sequence length="192" mass="21836">MHSVPIIETERLVLRPYRRDDFSAYAALFADSEVTRFVGGVPYTREQSWTRFLRQVGMWHYFGFGFFAIQDRATGTFLGEAGFHDVHRLITPSLEGTMETGWALSPKAHGRGLATEAVSAALEWADRQFPKLRKTCIIDVGNRASVRVAEKQGFKEFWRTSYHGTHVIMFERQRTPASATARKAPMPAHLET</sequence>
<dbReference type="OrthoDB" id="6293260at2"/>
<name>A0A0L8C5J9_ENSAD</name>
<evidence type="ECO:0000259" key="1">
    <source>
        <dbReference type="PROSITE" id="PS51186"/>
    </source>
</evidence>
<dbReference type="InterPro" id="IPR051531">
    <property type="entry name" value="N-acetyltransferase"/>
</dbReference>